<gene>
    <name evidence="2" type="ORF">D7223_05760</name>
</gene>
<evidence type="ECO:0000313" key="2">
    <source>
        <dbReference type="EMBL" id="RKN51207.1"/>
    </source>
</evidence>
<feature type="chain" id="PRO_5017415676" evidence="1">
    <location>
        <begin position="21"/>
        <end position="172"/>
    </location>
</feature>
<feature type="signal peptide" evidence="1">
    <location>
        <begin position="1"/>
        <end position="20"/>
    </location>
</feature>
<dbReference type="EMBL" id="RBAK01000001">
    <property type="protein sequence ID" value="RKN51207.1"/>
    <property type="molecule type" value="Genomic_DNA"/>
</dbReference>
<reference evidence="2 3" key="1">
    <citation type="journal article" date="2004" name="Syst. Appl. Microbiol.">
        <title>Cryptoendolithic actinomycetes from antarctic sandstone rock samples: Micromonospora endolithica sp. nov. and two isolates related to Micromonospora coerulea Jensen 1932.</title>
        <authorList>
            <person name="Hirsch P."/>
            <person name="Mevs U."/>
            <person name="Kroppenstedt R.M."/>
            <person name="Schumann P."/>
            <person name="Stackebrandt E."/>
        </authorList>
    </citation>
    <scope>NUCLEOTIDE SEQUENCE [LARGE SCALE GENOMIC DNA]</scope>
    <source>
        <strain evidence="2 3">JCM 12677</strain>
    </source>
</reference>
<organism evidence="2 3">
    <name type="scientific">Micromonospora endolithica</name>
    <dbReference type="NCBI Taxonomy" id="230091"/>
    <lineage>
        <taxon>Bacteria</taxon>
        <taxon>Bacillati</taxon>
        <taxon>Actinomycetota</taxon>
        <taxon>Actinomycetes</taxon>
        <taxon>Micromonosporales</taxon>
        <taxon>Micromonosporaceae</taxon>
        <taxon>Micromonospora</taxon>
    </lineage>
</organism>
<proteinExistence type="predicted"/>
<name>A0A3A9ZV19_9ACTN</name>
<evidence type="ECO:0000313" key="3">
    <source>
        <dbReference type="Proteomes" id="UP000281726"/>
    </source>
</evidence>
<dbReference type="AlphaFoldDB" id="A0A3A9ZV19"/>
<accession>A0A3A9ZV19</accession>
<protein>
    <submittedName>
        <fullName evidence="2">Uncharacterized protein</fullName>
    </submittedName>
</protein>
<keyword evidence="3" id="KW-1185">Reference proteome</keyword>
<dbReference type="Proteomes" id="UP000281726">
    <property type="component" value="Unassembled WGS sequence"/>
</dbReference>
<comment type="caution">
    <text evidence="2">The sequence shown here is derived from an EMBL/GenBank/DDBJ whole genome shotgun (WGS) entry which is preliminary data.</text>
</comment>
<sequence>MLALPLLALCAACAAPTASASGPSPHSEQSYWPGQQALTDAAGAVDAIGVRWPDVYAGVSLDLPADVLLVHRVPAAGFDEAVRRLVPHVTVRFVDAEHAALALDRQAERVVRDVDYWRQRGVSVHSVGTTIGECVTVGVGDPDRDAAVVTAHYRGVPLCVEQGAPLVPLPAN</sequence>
<evidence type="ECO:0000256" key="1">
    <source>
        <dbReference type="SAM" id="SignalP"/>
    </source>
</evidence>
<keyword evidence="1" id="KW-0732">Signal</keyword>